<gene>
    <name evidence="1" type="primary">cobS_1</name>
    <name evidence="1" type="ORF">NCTC8256_02560</name>
</gene>
<dbReference type="EMBL" id="UGXR01000001">
    <property type="protein sequence ID" value="SUH08626.1"/>
    <property type="molecule type" value="Genomic_DNA"/>
</dbReference>
<accession>A0A379VP12</accession>
<reference evidence="1 2" key="1">
    <citation type="submission" date="2018-06" db="EMBL/GenBank/DDBJ databases">
        <authorList>
            <consortium name="Pathogen Informatics"/>
            <person name="Doyle S."/>
        </authorList>
    </citation>
    <scope>NUCLEOTIDE SEQUENCE [LARGE SCALE GENOMIC DNA]</scope>
    <source>
        <strain evidence="1 2">NCTC8256</strain>
    </source>
</reference>
<sequence>MSKLFWAMLAFISRLPVPSRWSQGLDFEQYSRGIVMFPFIGLILGG</sequence>
<dbReference type="Proteomes" id="UP000254346">
    <property type="component" value="Unassembled WGS sequence"/>
</dbReference>
<organism evidence="1 2">
    <name type="scientific">Salmonella enterica I</name>
    <dbReference type="NCBI Taxonomy" id="59201"/>
    <lineage>
        <taxon>Bacteria</taxon>
        <taxon>Pseudomonadati</taxon>
        <taxon>Pseudomonadota</taxon>
        <taxon>Gammaproteobacteria</taxon>
        <taxon>Enterobacterales</taxon>
        <taxon>Enterobacteriaceae</taxon>
        <taxon>Salmonella</taxon>
    </lineage>
</organism>
<dbReference type="AlphaFoldDB" id="A0A379VP12"/>
<evidence type="ECO:0000313" key="1">
    <source>
        <dbReference type="EMBL" id="SUH08626.1"/>
    </source>
</evidence>
<name>A0A379VP12_SALET</name>
<evidence type="ECO:0000313" key="2">
    <source>
        <dbReference type="Proteomes" id="UP000254346"/>
    </source>
</evidence>
<proteinExistence type="predicted"/>
<protein>
    <submittedName>
        <fullName evidence="1">Cobalamin synthase</fullName>
    </submittedName>
</protein>